<feature type="compositionally biased region" description="Acidic residues" evidence="4">
    <location>
        <begin position="838"/>
        <end position="848"/>
    </location>
</feature>
<feature type="repeat" description="ANK" evidence="2">
    <location>
        <begin position="132"/>
        <end position="164"/>
    </location>
</feature>
<evidence type="ECO:0000313" key="8">
    <source>
        <dbReference type="Proteomes" id="UP001152803"/>
    </source>
</evidence>
<feature type="region of interest" description="Disordered" evidence="4">
    <location>
        <begin position="1533"/>
        <end position="1582"/>
    </location>
</feature>
<feature type="repeat" description="ANK" evidence="2">
    <location>
        <begin position="165"/>
        <end position="197"/>
    </location>
</feature>
<accession>A0A9Q1DG62</accession>
<feature type="coiled-coil region" evidence="3">
    <location>
        <begin position="1255"/>
        <end position="1380"/>
    </location>
</feature>
<feature type="compositionally biased region" description="Basic and acidic residues" evidence="4">
    <location>
        <begin position="1395"/>
        <end position="1404"/>
    </location>
</feature>
<gene>
    <name evidence="7" type="ORF">COCON_G00116360</name>
</gene>
<feature type="compositionally biased region" description="Basic and acidic residues" evidence="4">
    <location>
        <begin position="1040"/>
        <end position="1051"/>
    </location>
</feature>
<evidence type="ECO:0000259" key="5">
    <source>
        <dbReference type="Pfam" id="PF12001"/>
    </source>
</evidence>
<protein>
    <recommendedName>
        <fullName evidence="9">Ankyrin repeat domain-containing protein 26</fullName>
    </recommendedName>
</protein>
<dbReference type="InterPro" id="IPR002110">
    <property type="entry name" value="Ankyrin_rpt"/>
</dbReference>
<feature type="compositionally biased region" description="Basic and acidic residues" evidence="4">
    <location>
        <begin position="2111"/>
        <end position="2121"/>
    </location>
</feature>
<feature type="region of interest" description="Disordered" evidence="4">
    <location>
        <begin position="805"/>
        <end position="1016"/>
    </location>
</feature>
<sequence length="2362" mass="263309">MKKIFSFAKKKKGFSPNSSDTGSVLSVGYEIKEKDLSKVHKAASSGDLCKLKQLAKKNDLSQLDKENRTPLHIACANGHVELVQFLVESKAKLNLCDNQNRSPLMKAVQCQQERCVITLLEHNADPNLVDINGNTALHLAALIPSIYMAGQLLEHEANANAQNKDGCTPLTLAVTENHVDMAEFLLKEGGDVNVPDQGKRTSLIIAACNGHISMVRLLLLYNADVTIKDDNGWTSDDYAVMNGHHGCSHLIIEHGTRGKTQPSPSHFAPAGKKRAAILGGPALGGPATDREDLQLSGAAEAGKVDEDESQAESISRASNRGGGDSWPSSDEDELDFSPKKPQKPNLKKLLSVSQKGRTDVIADVDRSSSECQSEQESEGGAQRDSSLPVALPLTALPKPASLSPQSSYKPPTSTPPSRCKKDNISTEDDEDDEDEDEDNAEETKDDDDEEDDGEVPDINTCAQDGQKSSVAASVTSEPSKDVKRDFLSELGLEGGDEEDSPWDSESGSDSPGKLHVVAHSPVKTHKVMASISEENNEALQDDGLEKKPVLKAQPAPILSKPAEPKDVAVENTDLMEELGLDDADDLEDASDWDTASTASKNIPKRKLASPLGEEPSVRQPVAPSKDQGPPSPTAQTPPLPSPRSSNPSTTLQPQPHPRGRKPLPVKAESEEDSDWDSESGTPASSPRKSGKLQPNMPEDKAISKPDTLPSPHQLSPEDGGGTESKEELHKEKHGIDTSGSDVSNPTHIVPGESHSHATQEEEGIRTGDKASVPWEKRYEKIWVEIEKREVKSQFKSVAAELKEKFGEMEKEVIDLTVVASRGEDEDEQKEEDIPFPTAEEESSEEEEVIQPPARAKSLALLPIPEQRESGLEDSSTEPAESPQVERRALLQTGSPQDPCSADSSQQGEPDHITNNQENKQIPVLQLAGSDLKDDDTNLDVDAGNCGECRTPLHSDKSSISEPELQPSKETKPCATTQRTHKESEVEEEDSERSLSPSLHTNPSASLRYSDEELEEDRHRFQREVGKLRVVFLDLEKEKSQLRKEVGLEKKNVISVVQRPGGLWDVEGPSRQSVHESQEVRPPQTSQRPQLSEKGTGVTPKDETRDSRPQGDSSKSPKSGSTVLEQEGDGVDTGERITQRPPSGPRQAAHTNGDPLSVFDDSTVSEVSEDDGRFAAAGNCRSKGDSEREMADDLDELTQSSDTPTEDEFSPTSGYRNASLLIQQLDSSSVDSVSMVKLQNMFHEYERTIQRERGRYSLLADKVSRLEKDRAELRRAVEETREGRSALERRQVELETDMNNLKFALKQEQEKHRNAAMLYEKSREQLRKKEEQQRSEAEERQRMELAMRNLELEKRTLTINLKQLEEDRSEAQRMLNQERSARALQEGVLNSHLRKQKEIEEENRRNFNKSTEAMSQLSEASDRERELMQQSRSLQEEVTSLQLELDRSRAHSRQEEGRLSEESEVLRERLEDVRQELKVSEEALAQTVFQCNGQLSALKAEASVAAAKLEHERQAREKLEAEAETARARLTSALREVEHSQAGRAEAERALQRERDDWQRAQEKRDGEAAGQRETIHGLSQRLGKAEAKANSLENECHRSALALTEKTLLLETVEREREQAQARLKEQDAALLAEREQRSKAGARQEALQERLGQAQSENMLLRQQLEEAHGRGAVKERAVADAQERFGDMLAQLRSDSDGRVHMVEERSRELADKNAELREQVRKQEHESTEREAKLRQLQQELADSLKKLSMSEASLEVNTRYRSDLEEEKVRLQKEMDRLKGKLQDGEEQYVQSERRVHSLKSALDDKEREVIASAQKLQEVLSASSVADKTTKQLEEAVQRLEIENARLEATAKQQINRIEVLQKGAQEAALPSESSPGGMVRNRLEGLVTDLQGAKINLEDQLSREVQKQSVLSHNAQGSHQLWEEELKSRSRLGLRLAELEKEKEDLSTQMDIERKKVKKISEQKRSVDERLDQEMKRNTDLQKEMYRLRTLVKTAKKKLREQDSGELASPLNSLRGEMGHRQMDTDAAVGRMKADELSLQLEKEALKSSRLEAVNGELMEQLSSLKTLTRSHERLERSKRQLEEEVSSLRRQMETSMMDQNQAEQYRRETEERARQEIRHKLEEVNLFLQTQAASQDALEQIKAANEAGLRSQLEQRIRDLDGELSRLRSSQQDSLSQRDSTKTELDRYRQLYGEELRLRKSLAGKLERSNERLAETNTRLLSERQRSKSLITSSIVNGGLAGPSLDMGPLGSVGTYGATLGPLNRSLNLGGSFLSPVGEGHNSRVEAYLAKMQSELEKNISKELDHAAAELEGGSARLSPVGSAAGSQKTLNVDQDPVTRATQQYLEVLKKNYMI</sequence>
<feature type="compositionally biased region" description="Polar residues" evidence="4">
    <location>
        <begin position="891"/>
        <end position="919"/>
    </location>
</feature>
<dbReference type="PROSITE" id="PS50297">
    <property type="entry name" value="ANK_REP_REGION"/>
    <property type="match status" value="4"/>
</dbReference>
<keyword evidence="2" id="KW-0040">ANK repeat</keyword>
<feature type="repeat" description="ANK" evidence="2">
    <location>
        <begin position="66"/>
        <end position="98"/>
    </location>
</feature>
<dbReference type="Proteomes" id="UP001152803">
    <property type="component" value="Unassembled WGS sequence"/>
</dbReference>
<feature type="compositionally biased region" description="Basic and acidic residues" evidence="4">
    <location>
        <begin position="753"/>
        <end position="771"/>
    </location>
</feature>
<proteinExistence type="predicted"/>
<evidence type="ECO:0000313" key="7">
    <source>
        <dbReference type="EMBL" id="KAJ8269029.1"/>
    </source>
</evidence>
<feature type="region of interest" description="Disordered" evidence="4">
    <location>
        <begin position="1698"/>
        <end position="1735"/>
    </location>
</feature>
<dbReference type="Pfam" id="PF14915">
    <property type="entry name" value="CCDC144C"/>
    <property type="match status" value="1"/>
</dbReference>
<feature type="domain" description="DUF3496" evidence="5">
    <location>
        <begin position="2157"/>
        <end position="2241"/>
    </location>
</feature>
<name>A0A9Q1DG62_CONCO</name>
<feature type="coiled-coil region" evidence="3">
    <location>
        <begin position="2206"/>
        <end position="2233"/>
    </location>
</feature>
<feature type="compositionally biased region" description="Pro residues" evidence="4">
    <location>
        <begin position="629"/>
        <end position="641"/>
    </location>
</feature>
<dbReference type="Pfam" id="PF12001">
    <property type="entry name" value="DUF3496"/>
    <property type="match status" value="1"/>
</dbReference>
<feature type="compositionally biased region" description="Polar residues" evidence="4">
    <location>
        <begin position="1427"/>
        <end position="1441"/>
    </location>
</feature>
<feature type="compositionally biased region" description="Polar residues" evidence="4">
    <location>
        <begin position="737"/>
        <end position="746"/>
    </location>
</feature>
<feature type="compositionally biased region" description="Acidic residues" evidence="4">
    <location>
        <begin position="425"/>
        <end position="455"/>
    </location>
</feature>
<dbReference type="Gene3D" id="1.25.40.20">
    <property type="entry name" value="Ankyrin repeat-containing domain"/>
    <property type="match status" value="2"/>
</dbReference>
<dbReference type="EMBL" id="JAFJMO010000008">
    <property type="protein sequence ID" value="KAJ8269029.1"/>
    <property type="molecule type" value="Genomic_DNA"/>
</dbReference>
<dbReference type="PRINTS" id="PR01415">
    <property type="entry name" value="ANKYRIN"/>
</dbReference>
<dbReference type="InterPro" id="IPR050657">
    <property type="entry name" value="Ankyrin_repeat_domain"/>
</dbReference>
<feature type="compositionally biased region" description="Polar residues" evidence="4">
    <location>
        <begin position="460"/>
        <end position="477"/>
    </location>
</feature>
<feature type="compositionally biased region" description="Basic and acidic residues" evidence="4">
    <location>
        <begin position="1443"/>
        <end position="1461"/>
    </location>
</feature>
<organism evidence="7 8">
    <name type="scientific">Conger conger</name>
    <name type="common">Conger eel</name>
    <name type="synonym">Muraena conger</name>
    <dbReference type="NCBI Taxonomy" id="82655"/>
    <lineage>
        <taxon>Eukaryota</taxon>
        <taxon>Metazoa</taxon>
        <taxon>Chordata</taxon>
        <taxon>Craniata</taxon>
        <taxon>Vertebrata</taxon>
        <taxon>Euteleostomi</taxon>
        <taxon>Actinopterygii</taxon>
        <taxon>Neopterygii</taxon>
        <taxon>Teleostei</taxon>
        <taxon>Anguilliformes</taxon>
        <taxon>Congridae</taxon>
        <taxon>Conger</taxon>
    </lineage>
</organism>
<dbReference type="Pfam" id="PF13637">
    <property type="entry name" value="Ank_4"/>
    <property type="match status" value="1"/>
</dbReference>
<feature type="compositionally biased region" description="Polar residues" evidence="4">
    <location>
        <begin position="1407"/>
        <end position="1418"/>
    </location>
</feature>
<feature type="compositionally biased region" description="Low complexity" evidence="4">
    <location>
        <begin position="2174"/>
        <end position="2185"/>
    </location>
</feature>
<feature type="compositionally biased region" description="Basic and acidic residues" evidence="4">
    <location>
        <begin position="478"/>
        <end position="487"/>
    </location>
</feature>
<keyword evidence="1 3" id="KW-0175">Coiled coil</keyword>
<dbReference type="Pfam" id="PF12796">
    <property type="entry name" value="Ank_2"/>
    <property type="match status" value="2"/>
</dbReference>
<dbReference type="PROSITE" id="PS50088">
    <property type="entry name" value="ANK_REPEAT"/>
    <property type="match status" value="4"/>
</dbReference>
<evidence type="ECO:0000256" key="3">
    <source>
        <dbReference type="SAM" id="Coils"/>
    </source>
</evidence>
<keyword evidence="8" id="KW-1185">Reference proteome</keyword>
<feature type="compositionally biased region" description="Low complexity" evidence="4">
    <location>
        <begin position="403"/>
        <end position="417"/>
    </location>
</feature>
<feature type="region of interest" description="Disordered" evidence="4">
    <location>
        <begin position="1381"/>
        <end position="1461"/>
    </location>
</feature>
<feature type="compositionally biased region" description="Low complexity" evidence="4">
    <location>
        <begin position="1156"/>
        <end position="1165"/>
    </location>
</feature>
<feature type="domain" description="CCDC144C-like coiled-coil" evidence="6">
    <location>
        <begin position="1302"/>
        <end position="1785"/>
    </location>
</feature>
<feature type="compositionally biased region" description="Basic and acidic residues" evidence="4">
    <location>
        <begin position="1181"/>
        <end position="1190"/>
    </location>
</feature>
<feature type="repeat" description="ANK" evidence="2">
    <location>
        <begin position="198"/>
        <end position="230"/>
    </location>
</feature>
<feature type="compositionally biased region" description="Acidic residues" evidence="4">
    <location>
        <begin position="573"/>
        <end position="591"/>
    </location>
</feature>
<feature type="compositionally biased region" description="Basic and acidic residues" evidence="4">
    <location>
        <begin position="356"/>
        <end position="368"/>
    </location>
</feature>
<dbReference type="InterPro" id="IPR039497">
    <property type="entry name" value="CC144C-like_CC_dom"/>
</dbReference>
<dbReference type="PANTHER" id="PTHR24147">
    <property type="entry name" value="ANKYRIN REPEAT DOMAIN 36-RELATED"/>
    <property type="match status" value="1"/>
</dbReference>
<feature type="compositionally biased region" description="Basic and acidic residues" evidence="4">
    <location>
        <begin position="1099"/>
        <end position="1108"/>
    </location>
</feature>
<feature type="compositionally biased region" description="Basic and acidic residues" evidence="4">
    <location>
        <begin position="1534"/>
        <end position="1567"/>
    </location>
</feature>
<evidence type="ECO:0000259" key="6">
    <source>
        <dbReference type="Pfam" id="PF14915"/>
    </source>
</evidence>
<dbReference type="OrthoDB" id="366390at2759"/>
<feature type="region of interest" description="Disordered" evidence="4">
    <location>
        <begin position="2171"/>
        <end position="2190"/>
    </location>
</feature>
<evidence type="ECO:0000256" key="4">
    <source>
        <dbReference type="SAM" id="MobiDB-lite"/>
    </source>
</evidence>
<comment type="caution">
    <text evidence="7">The sequence shown here is derived from an EMBL/GenBank/DDBJ whole genome shotgun (WGS) entry which is preliminary data.</text>
</comment>
<evidence type="ECO:0000256" key="1">
    <source>
        <dbReference type="ARBA" id="ARBA00023054"/>
    </source>
</evidence>
<feature type="compositionally biased region" description="Basic and acidic residues" evidence="4">
    <location>
        <begin position="723"/>
        <end position="735"/>
    </location>
</feature>
<dbReference type="SMART" id="SM00248">
    <property type="entry name" value="ANK"/>
    <property type="match status" value="6"/>
</dbReference>
<feature type="region of interest" description="Disordered" evidence="4">
    <location>
        <begin position="2102"/>
        <end position="2121"/>
    </location>
</feature>
<feature type="region of interest" description="Disordered" evidence="4">
    <location>
        <begin position="299"/>
        <end position="771"/>
    </location>
</feature>
<feature type="compositionally biased region" description="Polar residues" evidence="4">
    <location>
        <begin position="1109"/>
        <end position="1123"/>
    </location>
</feature>
<evidence type="ECO:0008006" key="9">
    <source>
        <dbReference type="Google" id="ProtNLM"/>
    </source>
</evidence>
<evidence type="ECO:0000256" key="2">
    <source>
        <dbReference type="PROSITE-ProRule" id="PRU00023"/>
    </source>
</evidence>
<feature type="coiled-coil region" evidence="3">
    <location>
        <begin position="1935"/>
        <end position="1990"/>
    </location>
</feature>
<dbReference type="SUPFAM" id="SSF48403">
    <property type="entry name" value="Ankyrin repeat"/>
    <property type="match status" value="1"/>
</dbReference>
<dbReference type="InterPro" id="IPR036770">
    <property type="entry name" value="Ankyrin_rpt-contain_sf"/>
</dbReference>
<dbReference type="InterPro" id="IPR021885">
    <property type="entry name" value="DUF3496"/>
</dbReference>
<feature type="region of interest" description="Disordered" evidence="4">
    <location>
        <begin position="1040"/>
        <end position="1213"/>
    </location>
</feature>
<reference evidence="7" key="1">
    <citation type="journal article" date="2023" name="Science">
        <title>Genome structures resolve the early diversification of teleost fishes.</title>
        <authorList>
            <person name="Parey E."/>
            <person name="Louis A."/>
            <person name="Montfort J."/>
            <person name="Bouchez O."/>
            <person name="Roques C."/>
            <person name="Iampietro C."/>
            <person name="Lluch J."/>
            <person name="Castinel A."/>
            <person name="Donnadieu C."/>
            <person name="Desvignes T."/>
            <person name="Floi Bucao C."/>
            <person name="Jouanno E."/>
            <person name="Wen M."/>
            <person name="Mejri S."/>
            <person name="Dirks R."/>
            <person name="Jansen H."/>
            <person name="Henkel C."/>
            <person name="Chen W.J."/>
            <person name="Zahm M."/>
            <person name="Cabau C."/>
            <person name="Klopp C."/>
            <person name="Thompson A.W."/>
            <person name="Robinson-Rechavi M."/>
            <person name="Braasch I."/>
            <person name="Lecointre G."/>
            <person name="Bobe J."/>
            <person name="Postlethwait J.H."/>
            <person name="Berthelot C."/>
            <person name="Roest Crollius H."/>
            <person name="Guiguen Y."/>
        </authorList>
    </citation>
    <scope>NUCLEOTIDE SEQUENCE</scope>
    <source>
        <strain evidence="7">Concon-B</strain>
    </source>
</reference>
<dbReference type="PANTHER" id="PTHR24147:SF53">
    <property type="entry name" value="ANKYRIN REPEAT DOMAIN 26"/>
    <property type="match status" value="1"/>
</dbReference>
<feature type="compositionally biased region" description="Polar residues" evidence="4">
    <location>
        <begin position="996"/>
        <end position="1006"/>
    </location>
</feature>